<dbReference type="GO" id="GO:0009116">
    <property type="term" value="P:nucleoside metabolic process"/>
    <property type="evidence" value="ECO:0007669"/>
    <property type="project" value="InterPro"/>
</dbReference>
<name>A0A2T4AQE5_TRIHA</name>
<accession>A0A2T4AQE5</accession>
<dbReference type="PANTHER" id="PTHR46082">
    <property type="entry name" value="ATP/GTP-BINDING PROTEIN-RELATED"/>
    <property type="match status" value="1"/>
</dbReference>
<proteinExistence type="predicted"/>
<dbReference type="Proteomes" id="UP000241690">
    <property type="component" value="Unassembled WGS sequence"/>
</dbReference>
<dbReference type="InterPro" id="IPR053137">
    <property type="entry name" value="NLR-like"/>
</dbReference>
<dbReference type="GeneID" id="36624234"/>
<feature type="region of interest" description="Disordered" evidence="1">
    <location>
        <begin position="1"/>
        <end position="26"/>
    </location>
</feature>
<evidence type="ECO:0000313" key="3">
    <source>
        <dbReference type="Proteomes" id="UP000241690"/>
    </source>
</evidence>
<dbReference type="EMBL" id="KZ679676">
    <property type="protein sequence ID" value="PTB59295.1"/>
    <property type="molecule type" value="Genomic_DNA"/>
</dbReference>
<dbReference type="AlphaFoldDB" id="A0A2T4AQE5"/>
<protein>
    <submittedName>
        <fullName evidence="2">Uncharacterized protein</fullName>
    </submittedName>
</protein>
<reference evidence="2 3" key="1">
    <citation type="submission" date="2016-07" db="EMBL/GenBank/DDBJ databases">
        <title>Multiple horizontal gene transfer events from other fungi enriched the ability of initially mycotrophic Trichoderma (Ascomycota) to feed on dead plant biomass.</title>
        <authorList>
            <consortium name="DOE Joint Genome Institute"/>
            <person name="Aerts A."/>
            <person name="Atanasova L."/>
            <person name="Chenthamara K."/>
            <person name="Zhang J."/>
            <person name="Grujic M."/>
            <person name="Henrissat B."/>
            <person name="Kuo A."/>
            <person name="Salamov A."/>
            <person name="Lipzen A."/>
            <person name="Labutti K."/>
            <person name="Barry K."/>
            <person name="Miao Y."/>
            <person name="Rahimi M.J."/>
            <person name="Shen Q."/>
            <person name="Grigoriev I.V."/>
            <person name="Kubicek C.P."/>
            <person name="Druzhinina I.S."/>
        </authorList>
    </citation>
    <scope>NUCLEOTIDE SEQUENCE [LARGE SCALE GENOMIC DNA]</scope>
    <source>
        <strain evidence="2 3">CBS 226.95</strain>
    </source>
</reference>
<dbReference type="STRING" id="983964.A0A2T4AQE5"/>
<organism evidence="2 3">
    <name type="scientific">Trichoderma harzianum CBS 226.95</name>
    <dbReference type="NCBI Taxonomy" id="983964"/>
    <lineage>
        <taxon>Eukaryota</taxon>
        <taxon>Fungi</taxon>
        <taxon>Dikarya</taxon>
        <taxon>Ascomycota</taxon>
        <taxon>Pezizomycotina</taxon>
        <taxon>Sordariomycetes</taxon>
        <taxon>Hypocreomycetidae</taxon>
        <taxon>Hypocreales</taxon>
        <taxon>Hypocreaceae</taxon>
        <taxon>Trichoderma</taxon>
    </lineage>
</organism>
<dbReference type="GO" id="GO:0003824">
    <property type="term" value="F:catalytic activity"/>
    <property type="evidence" value="ECO:0007669"/>
    <property type="project" value="InterPro"/>
</dbReference>
<evidence type="ECO:0000313" key="2">
    <source>
        <dbReference type="EMBL" id="PTB59295.1"/>
    </source>
</evidence>
<dbReference type="Gene3D" id="3.40.50.1580">
    <property type="entry name" value="Nucleoside phosphorylase domain"/>
    <property type="match status" value="1"/>
</dbReference>
<evidence type="ECO:0000256" key="1">
    <source>
        <dbReference type="SAM" id="MobiDB-lite"/>
    </source>
</evidence>
<sequence>MFGISSESASSKQSLTPSSKKKGICGDNYMPPAPTLRHSDYTIGWIYALHNEMAAARAMLVCVHKLLPMEAILGHRTSFWHVCLFSAANVASNIHVDNLPIDLRRVEPTGIRSFSSIRTRLMVGIGGGVPGSNIDHRLVRITVPKMTPLDHSSYVSSLRAIHEIKPSKIPHIFQEMHDKSPERNKHDYPNSSPDWLFRAAY</sequence>
<feature type="compositionally biased region" description="Polar residues" evidence="1">
    <location>
        <begin position="1"/>
        <end position="18"/>
    </location>
</feature>
<dbReference type="PANTHER" id="PTHR46082:SF11">
    <property type="entry name" value="AAA+ ATPASE DOMAIN-CONTAINING PROTEIN-RELATED"/>
    <property type="match status" value="1"/>
</dbReference>
<dbReference type="RefSeq" id="XP_024778972.1">
    <property type="nucleotide sequence ID" value="XM_024915665.1"/>
</dbReference>
<gene>
    <name evidence="2" type="ORF">M431DRAFT_478389</name>
</gene>
<keyword evidence="3" id="KW-1185">Reference proteome</keyword>
<dbReference type="InterPro" id="IPR035994">
    <property type="entry name" value="Nucleoside_phosphorylase_sf"/>
</dbReference>